<dbReference type="AlphaFoldDB" id="A0AB37UQW4"/>
<dbReference type="Pfam" id="PF14072">
    <property type="entry name" value="DndB"/>
    <property type="match status" value="1"/>
</dbReference>
<protein>
    <recommendedName>
        <fullName evidence="3">DGQHR domain-containing protein</fullName>
    </recommendedName>
</protein>
<sequence>MLQINVPAGDLPVLLQAKPATDNDPNSGKNRPVIKGHADEIKKYVLDRARIGKPWVLGTLTANVAREKITIIELGAGVCLVAIPNDVALDITDGQHRTRAMQELILSAERHLIGNDEFPITLVLEDSDRQCQTDFRDMAQSAPLAKSLLVSYGEFLGRDGITQNLLDRVMMFQGKTEKIKASVGVKNKLIYTTNYIAKSVSCAFVDHPDDEILEYDVETSAEALAVAFNLFFSNCSATKLIAEKKFEQLTSDEVMNFKEDYIIGLSYGLEIVGRLLNFTYDRSSNHFNEAMILRLAEIDWSRSNSVWRDNIVRLDPKPKNPAKPYKISFGTGVISTAVKIVKMELGWT</sequence>
<evidence type="ECO:0000313" key="1">
    <source>
        <dbReference type="EMBL" id="RUT13664.1"/>
    </source>
</evidence>
<dbReference type="Proteomes" id="UP000282574">
    <property type="component" value="Unassembled WGS sequence"/>
</dbReference>
<accession>A0AB37UQW4</accession>
<evidence type="ECO:0000313" key="2">
    <source>
        <dbReference type="Proteomes" id="UP000282574"/>
    </source>
</evidence>
<dbReference type="CDD" id="cd16412">
    <property type="entry name" value="dndB"/>
    <property type="match status" value="1"/>
</dbReference>
<comment type="caution">
    <text evidence="1">The sequence shown here is derived from an EMBL/GenBank/DDBJ whole genome shotgun (WGS) entry which is preliminary data.</text>
</comment>
<organism evidence="1 2">
    <name type="scientific">Chroococcidiopsis cubana SAG 39.79</name>
    <dbReference type="NCBI Taxonomy" id="388085"/>
    <lineage>
        <taxon>Bacteria</taxon>
        <taxon>Bacillati</taxon>
        <taxon>Cyanobacteriota</taxon>
        <taxon>Cyanophyceae</taxon>
        <taxon>Chroococcidiopsidales</taxon>
        <taxon>Chroococcidiopsidaceae</taxon>
        <taxon>Chroococcidiopsis</taxon>
    </lineage>
</organism>
<reference evidence="1 2" key="1">
    <citation type="journal article" date="2019" name="Genome Biol. Evol.">
        <title>Day and night: Metabolic profiles and evolutionary relationships of six axenic non-marine cyanobacteria.</title>
        <authorList>
            <person name="Will S.E."/>
            <person name="Henke P."/>
            <person name="Boedeker C."/>
            <person name="Huang S."/>
            <person name="Brinkmann H."/>
            <person name="Rohde M."/>
            <person name="Jarek M."/>
            <person name="Friedl T."/>
            <person name="Seufert S."/>
            <person name="Schumacher M."/>
            <person name="Overmann J."/>
            <person name="Neumann-Schaal M."/>
            <person name="Petersen J."/>
        </authorList>
    </citation>
    <scope>NUCLEOTIDE SEQUENCE [LARGE SCALE GENOMIC DNA]</scope>
    <source>
        <strain evidence="1 2">SAG 39.79</strain>
    </source>
</reference>
<dbReference type="EMBL" id="RSCK01000005">
    <property type="protein sequence ID" value="RUT13664.1"/>
    <property type="molecule type" value="Genomic_DNA"/>
</dbReference>
<evidence type="ECO:0008006" key="3">
    <source>
        <dbReference type="Google" id="ProtNLM"/>
    </source>
</evidence>
<dbReference type="InterPro" id="IPR017642">
    <property type="entry name" value="DNA_S_mod_DndB"/>
</dbReference>
<name>A0AB37UQW4_9CYAN</name>
<proteinExistence type="predicted"/>
<keyword evidence="2" id="KW-1185">Reference proteome</keyword>
<gene>
    <name evidence="1" type="ORF">DSM107010_09390</name>
</gene>